<reference evidence="1" key="2">
    <citation type="journal article" date="2022" name="Res Sq">
        <title>Comparative Genomics Reveals Insights into the Divergent Evolution of Astigmatic Mites and Household Pest Adaptations.</title>
        <authorList>
            <person name="Xiong Q."/>
            <person name="Wan A.T.-Y."/>
            <person name="Liu X.-Y."/>
            <person name="Fung C.S.-H."/>
            <person name="Xiao X."/>
            <person name="Malainual N."/>
            <person name="Hou J."/>
            <person name="Wang L."/>
            <person name="Wang M."/>
            <person name="Yang K."/>
            <person name="Cui Y."/>
            <person name="Leung E."/>
            <person name="Nong W."/>
            <person name="Shin S.-K."/>
            <person name="Au S."/>
            <person name="Jeong K.Y."/>
            <person name="Chew F.T."/>
            <person name="Hui J."/>
            <person name="Leung T.F."/>
            <person name="Tungtrongchitr A."/>
            <person name="Zhong N."/>
            <person name="Liu Z."/>
            <person name="Tsui S."/>
        </authorList>
    </citation>
    <scope>NUCLEOTIDE SEQUENCE</scope>
    <source>
        <strain evidence="1">Derf</strain>
        <tissue evidence="1">Whole organism</tissue>
    </source>
</reference>
<evidence type="ECO:0000313" key="1">
    <source>
        <dbReference type="EMBL" id="KAH9501283.1"/>
    </source>
</evidence>
<name>A0A922HR98_DERFA</name>
<dbReference type="Proteomes" id="UP000790347">
    <property type="component" value="Unassembled WGS sequence"/>
</dbReference>
<accession>A0A922HR98</accession>
<keyword evidence="2" id="KW-1185">Reference proteome</keyword>
<organism evidence="1 2">
    <name type="scientific">Dermatophagoides farinae</name>
    <name type="common">American house dust mite</name>
    <dbReference type="NCBI Taxonomy" id="6954"/>
    <lineage>
        <taxon>Eukaryota</taxon>
        <taxon>Metazoa</taxon>
        <taxon>Ecdysozoa</taxon>
        <taxon>Arthropoda</taxon>
        <taxon>Chelicerata</taxon>
        <taxon>Arachnida</taxon>
        <taxon>Acari</taxon>
        <taxon>Acariformes</taxon>
        <taxon>Sarcoptiformes</taxon>
        <taxon>Astigmata</taxon>
        <taxon>Psoroptidia</taxon>
        <taxon>Analgoidea</taxon>
        <taxon>Pyroglyphidae</taxon>
        <taxon>Dermatophagoidinae</taxon>
        <taxon>Dermatophagoides</taxon>
    </lineage>
</organism>
<comment type="caution">
    <text evidence="1">The sequence shown here is derived from an EMBL/GenBank/DDBJ whole genome shotgun (WGS) entry which is preliminary data.</text>
</comment>
<sequence length="374" mass="43807">MTDEFGHGIQKRGIISFVYKTVKWVIRLTATIGLVSYFHDPNDQMSWQRNDLAYKEIENQINKKFLKVLTKMHQENMEMKHRLQEITVMNTITRRFTEVGNTIKQMFQPDNEHLAMQLKDLFHNILLGPEAPDEYWSLEGCILKEDIMTNSDELVLSINGIKMDPDFNLLRADPFYIIREEKTNEMIKPKTELCISEYVGPQYIVFNRKTKCFREIPYNPIGDHQTLLLFHSELCKTPIKTANVKWRQVKCESPETLIPEEVVQLKWDHDFVYYYCYSQNLTIGEHPTPCLNQIYKQKRGTNISINGQTVLVQSFRLGTLSVLETDVSDYVNEKVFDPDKSDISLKNLETLIDVEHELLSRLLPHISLRQCHTS</sequence>
<dbReference type="EMBL" id="ASGP02000006">
    <property type="protein sequence ID" value="KAH9501283.1"/>
    <property type="molecule type" value="Genomic_DNA"/>
</dbReference>
<protein>
    <submittedName>
        <fullName evidence="1">Uncharacterized protein</fullName>
    </submittedName>
</protein>
<evidence type="ECO:0000313" key="2">
    <source>
        <dbReference type="Proteomes" id="UP000790347"/>
    </source>
</evidence>
<proteinExistence type="predicted"/>
<dbReference type="AlphaFoldDB" id="A0A922HR98"/>
<reference evidence="1" key="1">
    <citation type="submission" date="2013-05" db="EMBL/GenBank/DDBJ databases">
        <authorList>
            <person name="Yim A.K.Y."/>
            <person name="Chan T.F."/>
            <person name="Ji K.M."/>
            <person name="Liu X.Y."/>
            <person name="Zhou J.W."/>
            <person name="Li R.Q."/>
            <person name="Yang K.Y."/>
            <person name="Li J."/>
            <person name="Li M."/>
            <person name="Law P.T.W."/>
            <person name="Wu Y.L."/>
            <person name="Cai Z.L."/>
            <person name="Qin H."/>
            <person name="Bao Y."/>
            <person name="Leung R.K.K."/>
            <person name="Ng P.K.S."/>
            <person name="Zou J."/>
            <person name="Zhong X.J."/>
            <person name="Ran P.X."/>
            <person name="Zhong N.S."/>
            <person name="Liu Z.G."/>
            <person name="Tsui S.K.W."/>
        </authorList>
    </citation>
    <scope>NUCLEOTIDE SEQUENCE</scope>
    <source>
        <strain evidence="1">Derf</strain>
        <tissue evidence="1">Whole organism</tissue>
    </source>
</reference>
<gene>
    <name evidence="1" type="ORF">DERF_012141</name>
</gene>